<feature type="chain" id="PRO_5025652752" evidence="2">
    <location>
        <begin position="21"/>
        <end position="438"/>
    </location>
</feature>
<dbReference type="GO" id="GO:0015562">
    <property type="term" value="F:efflux transmembrane transporter activity"/>
    <property type="evidence" value="ECO:0007669"/>
    <property type="project" value="InterPro"/>
</dbReference>
<accession>A0A6B3SS32</accession>
<evidence type="ECO:0000256" key="1">
    <source>
        <dbReference type="ARBA" id="ARBA00007613"/>
    </source>
</evidence>
<dbReference type="Pfam" id="PF02321">
    <property type="entry name" value="OEP"/>
    <property type="match status" value="2"/>
</dbReference>
<gene>
    <name evidence="3" type="ORF">G3574_19730</name>
</gene>
<dbReference type="EMBL" id="JAAIVB010000069">
    <property type="protein sequence ID" value="NEX63318.1"/>
    <property type="molecule type" value="Genomic_DNA"/>
</dbReference>
<keyword evidence="4" id="KW-1185">Reference proteome</keyword>
<comment type="caution">
    <text evidence="3">The sequence shown here is derived from an EMBL/GenBank/DDBJ whole genome shotgun (WGS) entry which is preliminary data.</text>
</comment>
<dbReference type="AlphaFoldDB" id="A0A6B3SS32"/>
<dbReference type="SUPFAM" id="SSF56954">
    <property type="entry name" value="Outer membrane efflux proteins (OEP)"/>
    <property type="match status" value="1"/>
</dbReference>
<dbReference type="Proteomes" id="UP000482155">
    <property type="component" value="Unassembled WGS sequence"/>
</dbReference>
<feature type="signal peptide" evidence="2">
    <location>
        <begin position="1"/>
        <end position="20"/>
    </location>
</feature>
<comment type="similarity">
    <text evidence="1">Belongs to the outer membrane factor (OMF) (TC 1.B.17) family.</text>
</comment>
<proteinExistence type="inferred from homology"/>
<sequence>MQKLLLPLALAVLVFPISYAQTRSTDSAATSAAIASGQPIVEPSGTLTLRAALDLAARSNADISAAVREVQATEAAVQQAGIIRNPDISASIEDTRRETRTTTIQLNQPIELGGKRTARVSAAERGRDAAIMELNARKTQIRAAVVTAFYDLVAAQERYRLAQATVDLAQRATTIASKRVQAGKVSPVEETRARVAESGVRVELAQATGELDGARRRLAATWGSTMPRFDHAEDHLEKLPQLPALSDLAQRLDQSPELLRARIEVDRRQALTQVERSRRTPDVIVSIGAKRDEQLGRNQAIVGVSVPLPLFDRNQGNVLEALRRTDKARDELTATEVRLRSDLAQAYGRLNASLNEVTLLQKEVLPGAQSAYDATTKGFELGKFSFLEVLDAQRTFFQAKSQYLRALAETQRATAEIDRLVGTPFTAPSTNTPQQEKQ</sequence>
<dbReference type="PANTHER" id="PTHR30203">
    <property type="entry name" value="OUTER MEMBRANE CATION EFFLUX PROTEIN"/>
    <property type="match status" value="1"/>
</dbReference>
<dbReference type="PANTHER" id="PTHR30203:SF24">
    <property type="entry name" value="BLR4935 PROTEIN"/>
    <property type="match status" value="1"/>
</dbReference>
<dbReference type="InterPro" id="IPR003423">
    <property type="entry name" value="OMP_efflux"/>
</dbReference>
<organism evidence="3 4">
    <name type="scientific">Noviherbaspirillum galbum</name>
    <dbReference type="NCBI Taxonomy" id="2709383"/>
    <lineage>
        <taxon>Bacteria</taxon>
        <taxon>Pseudomonadati</taxon>
        <taxon>Pseudomonadota</taxon>
        <taxon>Betaproteobacteria</taxon>
        <taxon>Burkholderiales</taxon>
        <taxon>Oxalobacteraceae</taxon>
        <taxon>Noviherbaspirillum</taxon>
    </lineage>
</organism>
<dbReference type="InterPro" id="IPR010131">
    <property type="entry name" value="MdtP/NodT-like"/>
</dbReference>
<dbReference type="Gene3D" id="1.20.1600.10">
    <property type="entry name" value="Outer membrane efflux proteins (OEP)"/>
    <property type="match status" value="1"/>
</dbReference>
<reference evidence="3 4" key="1">
    <citation type="submission" date="2020-02" db="EMBL/GenBank/DDBJ databases">
        <authorList>
            <person name="Kim M.K."/>
        </authorList>
    </citation>
    <scope>NUCLEOTIDE SEQUENCE [LARGE SCALE GENOMIC DNA]</scope>
    <source>
        <strain evidence="3 4">17J57-3</strain>
    </source>
</reference>
<protein>
    <submittedName>
        <fullName evidence="3">TolC family protein</fullName>
    </submittedName>
</protein>
<evidence type="ECO:0000313" key="3">
    <source>
        <dbReference type="EMBL" id="NEX63318.1"/>
    </source>
</evidence>
<evidence type="ECO:0000256" key="2">
    <source>
        <dbReference type="SAM" id="SignalP"/>
    </source>
</evidence>
<name>A0A6B3SS32_9BURK</name>
<evidence type="ECO:0000313" key="4">
    <source>
        <dbReference type="Proteomes" id="UP000482155"/>
    </source>
</evidence>
<keyword evidence="2" id="KW-0732">Signal</keyword>
<dbReference type="RefSeq" id="WP_163967119.1">
    <property type="nucleotide sequence ID" value="NZ_JAAIVB010000069.1"/>
</dbReference>